<dbReference type="InterPro" id="IPR034113">
    <property type="entry name" value="SCP_GAPR1-like"/>
</dbReference>
<dbReference type="InterPro" id="IPR014044">
    <property type="entry name" value="CAP_dom"/>
</dbReference>
<proteinExistence type="predicted"/>
<dbReference type="PROSITE" id="PS01009">
    <property type="entry name" value="CRISP_1"/>
    <property type="match status" value="1"/>
</dbReference>
<dbReference type="CDD" id="cd05382">
    <property type="entry name" value="CAP_GAPR1-like"/>
    <property type="match status" value="1"/>
</dbReference>
<dbReference type="GO" id="GO:0005576">
    <property type="term" value="C:extracellular region"/>
    <property type="evidence" value="ECO:0007669"/>
    <property type="project" value="InterPro"/>
</dbReference>
<sequence>PPVSCFPACSLRALHGCLPLKGDIELARQARAQAENIIQQSQFEHEQSNDYGENLAIRTGTASNILTGKQATLLWYREIAEYDFDRENQLSCVKKSFFCEYTSKCQGHFSQVVWKSTTHAGFGMARSSDGNKTVVVGVYMPPANYVDEWRENVPPPLNGRRYIPSKKDICKLNYVAGCGCREEHQLELWFEQVTRVIQDIQVIQGIFSLLPTRQPIMHYRLVVHGFISD</sequence>
<dbReference type="InterPro" id="IPR018244">
    <property type="entry name" value="Allrgn_V5/Tpx1_CS"/>
</dbReference>
<comment type="caution">
    <text evidence="2">The sequence shown here is derived from an EMBL/GenBank/DDBJ whole genome shotgun (WGS) entry which is preliminary data.</text>
</comment>
<reference evidence="2" key="1">
    <citation type="submission" date="2019-05" db="EMBL/GenBank/DDBJ databases">
        <title>Annotation for the trematode Fasciolopsis buski.</title>
        <authorList>
            <person name="Choi Y.-J."/>
        </authorList>
    </citation>
    <scope>NUCLEOTIDE SEQUENCE</scope>
    <source>
        <strain evidence="2">HT</strain>
        <tissue evidence="2">Whole worm</tissue>
    </source>
</reference>
<dbReference type="Pfam" id="PF00188">
    <property type="entry name" value="CAP"/>
    <property type="match status" value="1"/>
</dbReference>
<dbReference type="InterPro" id="IPR001283">
    <property type="entry name" value="CRISP-related"/>
</dbReference>
<feature type="non-terminal residue" evidence="2">
    <location>
        <position position="229"/>
    </location>
</feature>
<accession>A0A8E0RZJ7</accession>
<evidence type="ECO:0000313" key="2">
    <source>
        <dbReference type="EMBL" id="KAA0192357.1"/>
    </source>
</evidence>
<keyword evidence="3" id="KW-1185">Reference proteome</keyword>
<name>A0A8E0RZJ7_9TREM</name>
<dbReference type="InterPro" id="IPR035940">
    <property type="entry name" value="CAP_sf"/>
</dbReference>
<dbReference type="OrthoDB" id="337038at2759"/>
<dbReference type="AlphaFoldDB" id="A0A8E0RZJ7"/>
<dbReference type="SMART" id="SM00198">
    <property type="entry name" value="SCP"/>
    <property type="match status" value="1"/>
</dbReference>
<organism evidence="2 3">
    <name type="scientific">Fasciolopsis buskii</name>
    <dbReference type="NCBI Taxonomy" id="27845"/>
    <lineage>
        <taxon>Eukaryota</taxon>
        <taxon>Metazoa</taxon>
        <taxon>Spiralia</taxon>
        <taxon>Lophotrochozoa</taxon>
        <taxon>Platyhelminthes</taxon>
        <taxon>Trematoda</taxon>
        <taxon>Digenea</taxon>
        <taxon>Plagiorchiida</taxon>
        <taxon>Echinostomata</taxon>
        <taxon>Echinostomatoidea</taxon>
        <taxon>Fasciolidae</taxon>
        <taxon>Fasciolopsis</taxon>
    </lineage>
</organism>
<dbReference type="PANTHER" id="PTHR10334">
    <property type="entry name" value="CYSTEINE-RICH SECRETORY PROTEIN-RELATED"/>
    <property type="match status" value="1"/>
</dbReference>
<dbReference type="EMBL" id="LUCM01005739">
    <property type="protein sequence ID" value="KAA0192357.1"/>
    <property type="molecule type" value="Genomic_DNA"/>
</dbReference>
<evidence type="ECO:0000259" key="1">
    <source>
        <dbReference type="SMART" id="SM00198"/>
    </source>
</evidence>
<dbReference type="Gene3D" id="3.40.33.10">
    <property type="entry name" value="CAP"/>
    <property type="match status" value="1"/>
</dbReference>
<dbReference type="Proteomes" id="UP000728185">
    <property type="component" value="Unassembled WGS sequence"/>
</dbReference>
<protein>
    <submittedName>
        <fullName evidence="2">Golgi-associated plant pathogenesis protein 1</fullName>
    </submittedName>
</protein>
<feature type="domain" description="SCP" evidence="1">
    <location>
        <begin position="10"/>
        <end position="147"/>
    </location>
</feature>
<evidence type="ECO:0000313" key="3">
    <source>
        <dbReference type="Proteomes" id="UP000728185"/>
    </source>
</evidence>
<dbReference type="SUPFAM" id="SSF55797">
    <property type="entry name" value="PR-1-like"/>
    <property type="match status" value="1"/>
</dbReference>
<gene>
    <name evidence="2" type="ORF">FBUS_02693</name>
</gene>